<keyword evidence="2" id="KW-1185">Reference proteome</keyword>
<accession>A0A385IGF6</accession>
<evidence type="ECO:0000313" key="1">
    <source>
        <dbReference type="EMBL" id="AXY81940.1"/>
    </source>
</evidence>
<dbReference type="EMBL" id="MH807817">
    <property type="protein sequence ID" value="AXY81940.1"/>
    <property type="molecule type" value="Genomic_DNA"/>
</dbReference>
<dbReference type="RefSeq" id="YP_009812037.1">
    <property type="nucleotide sequence ID" value="NC_048060.1"/>
</dbReference>
<proteinExistence type="predicted"/>
<sequence>MHFTQGGIIMAAPKKASGSKIITISHWNGGTISFNLNDVYIQDGHVFNKYTDRNIAFIEVNDREAILELMKS</sequence>
<protein>
    <submittedName>
        <fullName evidence="1">Uncharacterized protein</fullName>
    </submittedName>
</protein>
<dbReference type="KEGG" id="vg:55003070"/>
<organism evidence="1 2">
    <name type="scientific">Dickeya phage Mysterion</name>
    <dbReference type="NCBI Taxonomy" id="2320193"/>
    <lineage>
        <taxon>Viruses</taxon>
        <taxon>Duplodnaviria</taxon>
        <taxon>Heunggongvirae</taxon>
        <taxon>Uroviricota</taxon>
        <taxon>Caudoviricetes</taxon>
        <taxon>Autographivirales</taxon>
        <taxon>Autotranscriptaviridae</taxon>
        <taxon>Studiervirinae</taxon>
        <taxon>Aarhusvirus</taxon>
        <taxon>Aarhusvirus mysterion</taxon>
    </lineage>
</organism>
<name>A0A385IGF6_9CAUD</name>
<reference evidence="2" key="1">
    <citation type="submission" date="2018-08" db="EMBL/GenBank/DDBJ databases">
        <title>SRE bacteriophages.</title>
        <authorList>
            <person name="Carstens A.B."/>
            <person name="Djurhuus A.M."/>
            <person name="Kot W."/>
            <person name="Hansen L.H."/>
        </authorList>
    </citation>
    <scope>NUCLEOTIDE SEQUENCE [LARGE SCALE GENOMIC DNA]</scope>
</reference>
<dbReference type="Proteomes" id="UP000263979">
    <property type="component" value="Segment"/>
</dbReference>
<dbReference type="GeneID" id="55003070"/>
<evidence type="ECO:0000313" key="2">
    <source>
        <dbReference type="Proteomes" id="UP000263979"/>
    </source>
</evidence>